<evidence type="ECO:0000256" key="8">
    <source>
        <dbReference type="ARBA" id="ARBA00038408"/>
    </source>
</evidence>
<dbReference type="InterPro" id="IPR052029">
    <property type="entry name" value="PpiD_chaperone"/>
</dbReference>
<evidence type="ECO:0000256" key="5">
    <source>
        <dbReference type="ARBA" id="ARBA00022989"/>
    </source>
</evidence>
<dbReference type="Gene3D" id="3.10.50.40">
    <property type="match status" value="1"/>
</dbReference>
<dbReference type="OrthoDB" id="9812372at2"/>
<evidence type="ECO:0000313" key="15">
    <source>
        <dbReference type="Proteomes" id="UP000267464"/>
    </source>
</evidence>
<keyword evidence="15" id="KW-1185">Reference proteome</keyword>
<evidence type="ECO:0000256" key="7">
    <source>
        <dbReference type="ARBA" id="ARBA00023186"/>
    </source>
</evidence>
<dbReference type="Proteomes" id="UP000267464">
    <property type="component" value="Unassembled WGS sequence"/>
</dbReference>
<dbReference type="RefSeq" id="WP_124542876.1">
    <property type="nucleotide sequence ID" value="NZ_QUSW01000008.1"/>
</dbReference>
<proteinExistence type="inferred from homology"/>
<dbReference type="SUPFAM" id="SSF109998">
    <property type="entry name" value="Triger factor/SurA peptide-binding domain-like"/>
    <property type="match status" value="1"/>
</dbReference>
<dbReference type="GO" id="GO:0005886">
    <property type="term" value="C:plasma membrane"/>
    <property type="evidence" value="ECO:0007669"/>
    <property type="project" value="UniProtKB-SubCell"/>
</dbReference>
<feature type="domain" description="PpiC" evidence="13">
    <location>
        <begin position="270"/>
        <end position="373"/>
    </location>
</feature>
<comment type="similarity">
    <text evidence="8">Belongs to the PpiD chaperone family.</text>
</comment>
<comment type="caution">
    <text evidence="14">The sequence shown here is derived from an EMBL/GenBank/DDBJ whole genome shotgun (WGS) entry which is preliminary data.</text>
</comment>
<dbReference type="PROSITE" id="PS50198">
    <property type="entry name" value="PPIC_PPIASE_2"/>
    <property type="match status" value="1"/>
</dbReference>
<keyword evidence="11" id="KW-0697">Rotamase</keyword>
<evidence type="ECO:0000256" key="3">
    <source>
        <dbReference type="ARBA" id="ARBA00022519"/>
    </source>
</evidence>
<keyword evidence="7" id="KW-0143">Chaperone</keyword>
<keyword evidence="2" id="KW-1003">Cell membrane</keyword>
<evidence type="ECO:0000256" key="6">
    <source>
        <dbReference type="ARBA" id="ARBA00023136"/>
    </source>
</evidence>
<comment type="subcellular location">
    <subcellularLocation>
        <location evidence="1">Cell inner membrane</location>
        <topology evidence="1">Single-pass type II membrane protein</topology>
        <orientation evidence="1">Periplasmic side</orientation>
    </subcellularLocation>
</comment>
<keyword evidence="12" id="KW-0175">Coiled coil</keyword>
<evidence type="ECO:0000256" key="4">
    <source>
        <dbReference type="ARBA" id="ARBA00022692"/>
    </source>
</evidence>
<dbReference type="AlphaFoldDB" id="A0A3N7HJ22"/>
<keyword evidence="4" id="KW-0812">Transmembrane</keyword>
<dbReference type="GO" id="GO:0003755">
    <property type="term" value="F:peptidyl-prolyl cis-trans isomerase activity"/>
    <property type="evidence" value="ECO:0007669"/>
    <property type="project" value="UniProtKB-KW"/>
</dbReference>
<dbReference type="Gene3D" id="1.10.4030.10">
    <property type="entry name" value="Porin chaperone SurA, peptide-binding domain"/>
    <property type="match status" value="1"/>
</dbReference>
<dbReference type="EMBL" id="QUSW01000008">
    <property type="protein sequence ID" value="RQP22034.1"/>
    <property type="molecule type" value="Genomic_DNA"/>
</dbReference>
<evidence type="ECO:0000259" key="13">
    <source>
        <dbReference type="PROSITE" id="PS50198"/>
    </source>
</evidence>
<evidence type="ECO:0000256" key="12">
    <source>
        <dbReference type="SAM" id="Coils"/>
    </source>
</evidence>
<reference evidence="14 15" key="2">
    <citation type="submission" date="2018-12" db="EMBL/GenBank/DDBJ databases">
        <title>Rhizobacter gummiphilus sp. nov., a rubber-degrading bacterium isolated from the soil of a botanical garden in Japan.</title>
        <authorList>
            <person name="Shunsuke S.S."/>
        </authorList>
    </citation>
    <scope>NUCLEOTIDE SEQUENCE [LARGE SCALE GENOMIC DNA]</scope>
    <source>
        <strain evidence="14 15">S-16</strain>
    </source>
</reference>
<keyword evidence="3" id="KW-0997">Cell inner membrane</keyword>
<organism evidence="14 15">
    <name type="scientific">Piscinibacter terrae</name>
    <dbReference type="NCBI Taxonomy" id="2496871"/>
    <lineage>
        <taxon>Bacteria</taxon>
        <taxon>Pseudomonadati</taxon>
        <taxon>Pseudomonadota</taxon>
        <taxon>Betaproteobacteria</taxon>
        <taxon>Burkholderiales</taxon>
        <taxon>Sphaerotilaceae</taxon>
        <taxon>Piscinibacter</taxon>
    </lineage>
</organism>
<dbReference type="Pfam" id="PF13616">
    <property type="entry name" value="Rotamase_3"/>
    <property type="match status" value="1"/>
</dbReference>
<dbReference type="Pfam" id="PF13624">
    <property type="entry name" value="SurA_N_3"/>
    <property type="match status" value="1"/>
</dbReference>
<protein>
    <recommendedName>
        <fullName evidence="9">Periplasmic chaperone PpiD</fullName>
    </recommendedName>
    <alternativeName>
        <fullName evidence="10">Periplasmic folding chaperone</fullName>
    </alternativeName>
</protein>
<keyword evidence="5" id="KW-1133">Transmembrane helix</keyword>
<gene>
    <name evidence="14" type="ORF">DZC73_23765</name>
</gene>
<reference evidence="14 15" key="1">
    <citation type="submission" date="2018-08" db="EMBL/GenBank/DDBJ databases">
        <authorList>
            <person name="Khan S.A."/>
            <person name="Jeon C.O."/>
            <person name="Chun B.H."/>
            <person name="Jeong S.E."/>
        </authorList>
    </citation>
    <scope>NUCLEOTIDE SEQUENCE [LARGE SCALE GENOMIC DNA]</scope>
    <source>
        <strain evidence="14 15">S-16</strain>
    </source>
</reference>
<dbReference type="SUPFAM" id="SSF54534">
    <property type="entry name" value="FKBP-like"/>
    <property type="match status" value="1"/>
</dbReference>
<evidence type="ECO:0000256" key="9">
    <source>
        <dbReference type="ARBA" id="ARBA00040743"/>
    </source>
</evidence>
<feature type="coiled-coil region" evidence="12">
    <location>
        <begin position="379"/>
        <end position="406"/>
    </location>
</feature>
<name>A0A3N7HJ22_9BURK</name>
<evidence type="ECO:0000256" key="10">
    <source>
        <dbReference type="ARBA" id="ARBA00042775"/>
    </source>
</evidence>
<dbReference type="PANTHER" id="PTHR47529:SF1">
    <property type="entry name" value="PERIPLASMIC CHAPERONE PPID"/>
    <property type="match status" value="1"/>
</dbReference>
<dbReference type="PANTHER" id="PTHR47529">
    <property type="entry name" value="PEPTIDYL-PROLYL CIS-TRANS ISOMERASE D"/>
    <property type="match status" value="1"/>
</dbReference>
<dbReference type="InterPro" id="IPR046357">
    <property type="entry name" value="PPIase_dom_sf"/>
</dbReference>
<evidence type="ECO:0000256" key="1">
    <source>
        <dbReference type="ARBA" id="ARBA00004382"/>
    </source>
</evidence>
<evidence type="ECO:0000256" key="2">
    <source>
        <dbReference type="ARBA" id="ARBA00022475"/>
    </source>
</evidence>
<dbReference type="InterPro" id="IPR000297">
    <property type="entry name" value="PPIase_PpiC"/>
</dbReference>
<accession>A0A3N7HJ22</accession>
<dbReference type="InterPro" id="IPR027304">
    <property type="entry name" value="Trigger_fact/SurA_dom_sf"/>
</dbReference>
<keyword evidence="11 14" id="KW-0413">Isomerase</keyword>
<keyword evidence="6" id="KW-0472">Membrane</keyword>
<evidence type="ECO:0000256" key="11">
    <source>
        <dbReference type="PROSITE-ProRule" id="PRU00278"/>
    </source>
</evidence>
<sequence>MFDFVRSHTKLFQFLLLLVIVPAFVFGFGLQGYNKFTGPGNTTVVKVGSGRITQEEFDNEHRRQIDRIRRQAPGLDIKMFDTPQMRQQLLDTLIRDRVLQEVSDKLHLNSSDVRIRSLMNSDPQLASVRGPDGAINKDLYIQVLASNGLSPKEFEANYARQQVLLGVSRSAFAPAAAASTAFDAFFQQRELQVQRFDAKDYASKVTPSDADIEKFYKDPANAALFQAEEQANIEYVMLDVDSLAKSVKVADEQLKHYYEQNEKQGRYTVQEERKASHILVKADKSAPAEERAKAKAKAEALLAEVKKNPAGFAEIAKKNSDDKASAERGGDLDFFNREAMVKPFADAAFAMKEGDISGIVESDFGFHIIKVTGVHAGGKKSFDDVKAEIEKDLRRTEAQKLFAEKAVDFTNTVYEQSDSLKPAVDKFKLELRTAQNVKRTASPNAPAPLNSEKLMAALFAPDIVKNKRNTDAVEVGPNQLVSARIVQYTAAHTIPLAEVKDMVRARVVQAQAAVLARKDGEARLAEVKKDPQAALAGEPVVVSRAGAKDLPRQVVDAALRADAAKLPVALGVELPNGYAVLRLTKVLGRDPAAPDAARAQPQMAQAVGEVETMAYYAALKSRLKVETKEKSLKVSTDAASAPK</sequence>
<evidence type="ECO:0000313" key="14">
    <source>
        <dbReference type="EMBL" id="RQP22034.1"/>
    </source>
</evidence>